<organism evidence="2 3">
    <name type="scientific">Streptomyces monticola</name>
    <dbReference type="NCBI Taxonomy" id="2666263"/>
    <lineage>
        <taxon>Bacteria</taxon>
        <taxon>Bacillati</taxon>
        <taxon>Actinomycetota</taxon>
        <taxon>Actinomycetes</taxon>
        <taxon>Kitasatosporales</taxon>
        <taxon>Streptomycetaceae</taxon>
        <taxon>Streptomyces</taxon>
    </lineage>
</organism>
<dbReference type="PROSITE" id="PS51257">
    <property type="entry name" value="PROKAR_LIPOPROTEIN"/>
    <property type="match status" value="1"/>
</dbReference>
<proteinExistence type="predicted"/>
<accession>A0ABW2JEF1</accession>
<evidence type="ECO:0000313" key="3">
    <source>
        <dbReference type="Proteomes" id="UP001596523"/>
    </source>
</evidence>
<sequence>MSAPSKPTSRGRKIVVTVMAGIVGLGLLSSLSCNADTSAAGKPAPAPVPVSVSVDAGP</sequence>
<dbReference type="EMBL" id="JBHTCF010000002">
    <property type="protein sequence ID" value="MFC7303951.1"/>
    <property type="molecule type" value="Genomic_DNA"/>
</dbReference>
<dbReference type="Proteomes" id="UP001596523">
    <property type="component" value="Unassembled WGS sequence"/>
</dbReference>
<protein>
    <submittedName>
        <fullName evidence="2">Uncharacterized protein</fullName>
    </submittedName>
</protein>
<name>A0ABW2JEF1_9ACTN</name>
<gene>
    <name evidence="2" type="ORF">ACFQVC_06950</name>
</gene>
<dbReference type="RefSeq" id="WP_381827649.1">
    <property type="nucleotide sequence ID" value="NZ_JBHTCF010000002.1"/>
</dbReference>
<comment type="caution">
    <text evidence="2">The sequence shown here is derived from an EMBL/GenBank/DDBJ whole genome shotgun (WGS) entry which is preliminary data.</text>
</comment>
<evidence type="ECO:0000313" key="2">
    <source>
        <dbReference type="EMBL" id="MFC7303951.1"/>
    </source>
</evidence>
<feature type="region of interest" description="Disordered" evidence="1">
    <location>
        <begin position="36"/>
        <end position="58"/>
    </location>
</feature>
<reference evidence="3" key="1">
    <citation type="journal article" date="2019" name="Int. J. Syst. Evol. Microbiol.">
        <title>The Global Catalogue of Microorganisms (GCM) 10K type strain sequencing project: providing services to taxonomists for standard genome sequencing and annotation.</title>
        <authorList>
            <consortium name="The Broad Institute Genomics Platform"/>
            <consortium name="The Broad Institute Genome Sequencing Center for Infectious Disease"/>
            <person name="Wu L."/>
            <person name="Ma J."/>
        </authorList>
    </citation>
    <scope>NUCLEOTIDE SEQUENCE [LARGE SCALE GENOMIC DNA]</scope>
    <source>
        <strain evidence="3">SYNS20</strain>
    </source>
</reference>
<keyword evidence="3" id="KW-1185">Reference proteome</keyword>
<evidence type="ECO:0000256" key="1">
    <source>
        <dbReference type="SAM" id="MobiDB-lite"/>
    </source>
</evidence>